<dbReference type="AlphaFoldDB" id="A0A087TNH7"/>
<evidence type="ECO:0000313" key="1">
    <source>
        <dbReference type="EMBL" id="KFM66666.1"/>
    </source>
</evidence>
<feature type="non-terminal residue" evidence="1">
    <location>
        <position position="63"/>
    </location>
</feature>
<evidence type="ECO:0000313" key="2">
    <source>
        <dbReference type="Proteomes" id="UP000054359"/>
    </source>
</evidence>
<dbReference type="Proteomes" id="UP000054359">
    <property type="component" value="Unassembled WGS sequence"/>
</dbReference>
<sequence length="63" mass="7446">MFEESNITDILIFTYFWLYEAETNLLMNEVNVCSNKTVVDWRNFCKEVSMDVCVKKSELAVQI</sequence>
<proteinExistence type="predicted"/>
<accession>A0A087TNH7</accession>
<reference evidence="1 2" key="1">
    <citation type="submission" date="2013-11" db="EMBL/GenBank/DDBJ databases">
        <title>Genome sequencing of Stegodyphus mimosarum.</title>
        <authorList>
            <person name="Bechsgaard J."/>
        </authorList>
    </citation>
    <scope>NUCLEOTIDE SEQUENCE [LARGE SCALE GENOMIC DNA]</scope>
</reference>
<name>A0A087TNH7_STEMI</name>
<protein>
    <submittedName>
        <fullName evidence="1">Uncharacterized protein</fullName>
    </submittedName>
</protein>
<dbReference type="EMBL" id="KK116047">
    <property type="protein sequence ID" value="KFM66666.1"/>
    <property type="molecule type" value="Genomic_DNA"/>
</dbReference>
<dbReference type="OrthoDB" id="424490at2759"/>
<keyword evidence="2" id="KW-1185">Reference proteome</keyword>
<gene>
    <name evidence="1" type="ORF">X975_20276</name>
</gene>
<organism evidence="1 2">
    <name type="scientific">Stegodyphus mimosarum</name>
    <name type="common">African social velvet spider</name>
    <dbReference type="NCBI Taxonomy" id="407821"/>
    <lineage>
        <taxon>Eukaryota</taxon>
        <taxon>Metazoa</taxon>
        <taxon>Ecdysozoa</taxon>
        <taxon>Arthropoda</taxon>
        <taxon>Chelicerata</taxon>
        <taxon>Arachnida</taxon>
        <taxon>Araneae</taxon>
        <taxon>Araneomorphae</taxon>
        <taxon>Entelegynae</taxon>
        <taxon>Eresoidea</taxon>
        <taxon>Eresidae</taxon>
        <taxon>Stegodyphus</taxon>
    </lineage>
</organism>